<dbReference type="OrthoDB" id="626167at2759"/>
<proteinExistence type="predicted"/>
<evidence type="ECO:0000313" key="7">
    <source>
        <dbReference type="EnsemblMetazoa" id="Aqu2.1.32091_001"/>
    </source>
</evidence>
<protein>
    <recommendedName>
        <fullName evidence="8">NACHT domain-containing protein</fullName>
    </recommendedName>
</protein>
<dbReference type="STRING" id="400682.A0A1X7UWP4"/>
<dbReference type="PANTHER" id="PTHR19860:SF40">
    <property type="entry name" value="WD40 REPEAT-CONTAINING PROTEIN"/>
    <property type="match status" value="1"/>
</dbReference>
<accession>A0A1X7UWP4</accession>
<dbReference type="Pfam" id="PF24883">
    <property type="entry name" value="NPHP3_N"/>
    <property type="match status" value="1"/>
</dbReference>
<dbReference type="SMART" id="SM00028">
    <property type="entry name" value="TPR"/>
    <property type="match status" value="2"/>
</dbReference>
<dbReference type="Pfam" id="PF13424">
    <property type="entry name" value="TPR_12"/>
    <property type="match status" value="1"/>
</dbReference>
<dbReference type="InterPro" id="IPR019734">
    <property type="entry name" value="TPR_rpt"/>
</dbReference>
<dbReference type="InterPro" id="IPR011990">
    <property type="entry name" value="TPR-like_helical_dom_sf"/>
</dbReference>
<dbReference type="Pfam" id="PF25022">
    <property type="entry name" value="NPHP3"/>
    <property type="match status" value="1"/>
</dbReference>
<dbReference type="AlphaFoldDB" id="A0A1X7UWP4"/>
<evidence type="ECO:0000259" key="6">
    <source>
        <dbReference type="Pfam" id="PF25022"/>
    </source>
</evidence>
<evidence type="ECO:0000259" key="5">
    <source>
        <dbReference type="Pfam" id="PF24885"/>
    </source>
</evidence>
<dbReference type="GO" id="GO:0080008">
    <property type="term" value="C:Cul4-RING E3 ubiquitin ligase complex"/>
    <property type="evidence" value="ECO:0007669"/>
    <property type="project" value="TreeGrafter"/>
</dbReference>
<keyword evidence="1" id="KW-0677">Repeat</keyword>
<dbReference type="InterPro" id="IPR027417">
    <property type="entry name" value="P-loop_NTPase"/>
</dbReference>
<dbReference type="InParanoid" id="A0A1X7UWP4"/>
<evidence type="ECO:0000256" key="1">
    <source>
        <dbReference type="ARBA" id="ARBA00022737"/>
    </source>
</evidence>
<dbReference type="Gene3D" id="1.25.40.10">
    <property type="entry name" value="Tetratricopeptide repeat domain"/>
    <property type="match status" value="2"/>
</dbReference>
<evidence type="ECO:0000256" key="3">
    <source>
        <dbReference type="SAM" id="Coils"/>
    </source>
</evidence>
<feature type="coiled-coil region" evidence="3">
    <location>
        <begin position="9"/>
        <end position="82"/>
    </location>
</feature>
<dbReference type="Gene3D" id="3.40.50.300">
    <property type="entry name" value="P-loop containing nucleotide triphosphate hydrolases"/>
    <property type="match status" value="1"/>
</dbReference>
<evidence type="ECO:0008006" key="8">
    <source>
        <dbReference type="Google" id="ProtNLM"/>
    </source>
</evidence>
<feature type="domain" description="Nephrocystin-3 TPR-repeats region" evidence="5">
    <location>
        <begin position="732"/>
        <end position="950"/>
    </location>
</feature>
<dbReference type="InterPro" id="IPR056884">
    <property type="entry name" value="NPHP3-like_N"/>
</dbReference>
<name>A0A1X7UWP4_AMPQE</name>
<sequence>MEEKREELVTRLRAELRVNKKAYAQLQKEKDDLSKELQEAKTQIAKLTEDIDMKERYFSEYRENKEKEYKELLLIKQDLETRLKIALEVDSDNAADQQKLSMSIGRNQAWLSSSEPQLSSSEAVEMLRGWEGMEGTLKLFQDLLKLEEEKFKWKPGTMWTCKWKPHLKIYITTSGTAFPQINEIIMPELEAMCQASGCSISPIFISITECEEASLEMDAIIELCIQEVSKSDLFICVLPAEISNLTKHEVEYGFLNNPAAKPSIFVFLDTKSSNNLKLRQRVKKLASMTKIMESSSFDAEVIQFVTNEMRQALKSRFDVIDSSDLDQDSLFDHLTLLSDMRVEYEQQDILKALYSQSPDKPAGIEVTFRNLTAYTNDEQTNVAPYLITAPSGIGKSTLLAKWYQHLKEEQAYGDKVEILYHFVTRSCSSSSETCLMYRRFIFKLIALCGEVGIATVPSDPNKLEEVFKQLLDLVSARMNMLGLDMVYILIDNVDQLVEQANISWILRPLPQNIRVLLTANESTDCPDSWRALPVCVLPSLTATDLQEVMKDVSYGTGANEYQLTEDQVISLSIYTPSDPSHLWCILASKFVLSVVPSLSESEVDELIESLDQAEEVSDLVKLMIDDFTNRQSEALGYYIDEILQLIYWSRNGLSLFELTNCISDISVTILLYILSELEKRSIISQLGGLYCFSNEPIQQFVAVKYETDVNHLLQWTDILTGFFANLTRGPLSRSSSELLWLLKRAPGKKIDLTKALLNIDLLIQIYCGGESSLLLRSWKSLGVRTTDICSQYYNELQSWEMKALGDRSALLYTAMLFCTAGKILCNLGLGLHAQPLLQHSLELYESNADPDSVQVGNVMFELASLYTETERFSSAESFYKQALEVFENSCGENSREVLKVLSSLLVLYEEMKRPDLLDTVTPHLYSVKEKNNLLKSNALSLLMKRADELESILTDFDESDVPTQSDILAMNEWCLLHATFGDKKQVEREGGVLIINYYHRVAEKYLLDNLQQSEDVLGDGHPVTMMLLKNMVTFYQQLKNFNDAIPLQCHIIELRERQCGVDSTSVAAAHNNLAVFYCCTNDYLTAIHHYNVALEIYTKLYGSGHSLVQDTAANRDLAAMQLEPQSL</sequence>
<dbReference type="InterPro" id="IPR056885">
    <property type="entry name" value="TPR_NPHP3"/>
</dbReference>
<reference evidence="7" key="1">
    <citation type="submission" date="2017-05" db="UniProtKB">
        <authorList>
            <consortium name="EnsemblMetazoa"/>
        </authorList>
    </citation>
    <scope>IDENTIFICATION</scope>
</reference>
<dbReference type="eggNOG" id="KOG1840">
    <property type="taxonomic scope" value="Eukaryota"/>
</dbReference>
<dbReference type="InterPro" id="IPR051191">
    <property type="entry name" value="DCAF12"/>
</dbReference>
<feature type="domain" description="Nephrocystin 3-like N-terminal" evidence="4">
    <location>
        <begin position="384"/>
        <end position="518"/>
    </location>
</feature>
<feature type="repeat" description="TPR" evidence="2">
    <location>
        <begin position="856"/>
        <end position="889"/>
    </location>
</feature>
<dbReference type="PROSITE" id="PS50005">
    <property type="entry name" value="TPR"/>
    <property type="match status" value="1"/>
</dbReference>
<organism evidence="7">
    <name type="scientific">Amphimedon queenslandica</name>
    <name type="common">Sponge</name>
    <dbReference type="NCBI Taxonomy" id="400682"/>
    <lineage>
        <taxon>Eukaryota</taxon>
        <taxon>Metazoa</taxon>
        <taxon>Porifera</taxon>
        <taxon>Demospongiae</taxon>
        <taxon>Heteroscleromorpha</taxon>
        <taxon>Haplosclerida</taxon>
        <taxon>Niphatidae</taxon>
        <taxon>Amphimedon</taxon>
    </lineage>
</organism>
<evidence type="ECO:0000256" key="2">
    <source>
        <dbReference type="PROSITE-ProRule" id="PRU00339"/>
    </source>
</evidence>
<dbReference type="InterPro" id="IPR056886">
    <property type="entry name" value="NPHP3_ab_dom"/>
</dbReference>
<evidence type="ECO:0000259" key="4">
    <source>
        <dbReference type="Pfam" id="PF24883"/>
    </source>
</evidence>
<dbReference type="SUPFAM" id="SSF48452">
    <property type="entry name" value="TPR-like"/>
    <property type="match status" value="1"/>
</dbReference>
<dbReference type="PANTHER" id="PTHR19860">
    <property type="entry name" value="DDB1- AND CUL4-ASSOCIATED FACTOR 12-RELATED"/>
    <property type="match status" value="1"/>
</dbReference>
<dbReference type="Pfam" id="PF24885">
    <property type="entry name" value="TPR_NPHP3"/>
    <property type="match status" value="1"/>
</dbReference>
<feature type="domain" description="Nephrocystin-3 alpha-beta" evidence="6">
    <location>
        <begin position="185"/>
        <end position="314"/>
    </location>
</feature>
<dbReference type="SUPFAM" id="SSF52540">
    <property type="entry name" value="P-loop containing nucleoside triphosphate hydrolases"/>
    <property type="match status" value="1"/>
</dbReference>
<keyword evidence="2" id="KW-0802">TPR repeat</keyword>
<keyword evidence="3" id="KW-0175">Coiled coil</keyword>
<dbReference type="EnsemblMetazoa" id="Aqu2.1.32091_001">
    <property type="protein sequence ID" value="Aqu2.1.32091_001"/>
    <property type="gene ID" value="Aqu2.1.32091"/>
</dbReference>